<feature type="chain" id="PRO_5003669545" evidence="1">
    <location>
        <begin position="33"/>
        <end position="547"/>
    </location>
</feature>
<dbReference type="HOGENOM" id="CLU_497541_0_0_6"/>
<protein>
    <submittedName>
        <fullName evidence="2">Uncharacterized protein</fullName>
    </submittedName>
</protein>
<feature type="signal peptide" evidence="1">
    <location>
        <begin position="1"/>
        <end position="32"/>
    </location>
</feature>
<gene>
    <name evidence="2" type="ORF">BegalDRAFT_2483</name>
</gene>
<accession>I3CI85</accession>
<name>I3CI85_9GAMM</name>
<dbReference type="AlphaFoldDB" id="I3CI85"/>
<dbReference type="STRING" id="395493.BegalDRAFT_2483"/>
<dbReference type="eggNOG" id="ENOG5031VM8">
    <property type="taxonomic scope" value="Bacteria"/>
</dbReference>
<keyword evidence="3" id="KW-1185">Reference proteome</keyword>
<proteinExistence type="predicted"/>
<organism evidence="2 3">
    <name type="scientific">Beggiatoa alba B18LD</name>
    <dbReference type="NCBI Taxonomy" id="395493"/>
    <lineage>
        <taxon>Bacteria</taxon>
        <taxon>Pseudomonadati</taxon>
        <taxon>Pseudomonadota</taxon>
        <taxon>Gammaproteobacteria</taxon>
        <taxon>Thiotrichales</taxon>
        <taxon>Thiotrichaceae</taxon>
        <taxon>Beggiatoa</taxon>
    </lineage>
</organism>
<evidence type="ECO:0000313" key="2">
    <source>
        <dbReference type="EMBL" id="EIJ43328.1"/>
    </source>
</evidence>
<evidence type="ECO:0000313" key="3">
    <source>
        <dbReference type="Proteomes" id="UP000005744"/>
    </source>
</evidence>
<sequence length="547" mass="59292">MQKTAFIMKRTLKTLSLVIAFILPATNYVAFATDITTQSSRDTPLKVLNEVLGKPSSRDGLILTNQLIYYVGDPINISINLPDSLKPFLDKTAQLQLLLYFSTGDSAISPTIVSPFVMAIPVAAQGQFFESTIDTSTLSTGVYELGLVLVKPNGDATKVSDWYGGYGGLLSTVRLKVSEKSDMDDEDVNGDGLVEGDANGDGYVNTVVENNNSYSVADLLGSQSIEVSADAICNNALLEGTYTYLVHGLTRQGDYLKDYVELGFDIFDGKGNVTNVYTDNINRATYQSMNAKYNVDANCQAKVTYEDGSSFTMFVAPNGDEFYYLSAGEVPAESFGGREHRLTPMTNMHCSTATLNGVYSYASKGVKQGVLWIETGFEYFDGKGNVTAVFTNNVTKTTEFVRGAYYVDSNCLGVTTYSEENLIERYAMYVSASGDEFSWLQIDGIQLLGYLAGVEKRVARSVNTLKILANFTATSEPVDPNITDNMICNMPAPEQIPSNVEIKCGEGYDAINGHCELNDPDNLLYDGAPLATGPAALCAAGIRLKAP</sequence>
<reference evidence="2 3" key="1">
    <citation type="submission" date="2011-11" db="EMBL/GenBank/DDBJ databases">
        <title>Improved High-Quality Draft sequence of Beggiatoa alba B18lD.</title>
        <authorList>
            <consortium name="US DOE Joint Genome Institute"/>
            <person name="Lucas S."/>
            <person name="Han J."/>
            <person name="Lapidus A."/>
            <person name="Cheng J.-F."/>
            <person name="Goodwin L."/>
            <person name="Pitluck S."/>
            <person name="Peters L."/>
            <person name="Mikhailova N."/>
            <person name="Held B."/>
            <person name="Detter J.C."/>
            <person name="Han C."/>
            <person name="Tapia R."/>
            <person name="Land M."/>
            <person name="Hauser L."/>
            <person name="Kyrpides N."/>
            <person name="Ivanova N."/>
            <person name="Pagani I."/>
            <person name="Samuel K."/>
            <person name="Teske A."/>
            <person name="Mueller J."/>
            <person name="Woyke T."/>
        </authorList>
    </citation>
    <scope>NUCLEOTIDE SEQUENCE [LARGE SCALE GENOMIC DNA]</scope>
    <source>
        <strain evidence="2 3">B18LD</strain>
    </source>
</reference>
<keyword evidence="1" id="KW-0732">Signal</keyword>
<dbReference type="EMBL" id="JH600070">
    <property type="protein sequence ID" value="EIJ43328.1"/>
    <property type="molecule type" value="Genomic_DNA"/>
</dbReference>
<evidence type="ECO:0000256" key="1">
    <source>
        <dbReference type="SAM" id="SignalP"/>
    </source>
</evidence>
<dbReference type="Proteomes" id="UP000005744">
    <property type="component" value="Unassembled WGS sequence"/>
</dbReference>